<gene>
    <name evidence="7" type="ORF">GLV81_08820</name>
</gene>
<feature type="signal peptide" evidence="5">
    <location>
        <begin position="1"/>
        <end position="23"/>
    </location>
</feature>
<keyword evidence="5" id="KW-0732">Signal</keyword>
<keyword evidence="8" id="KW-1185">Reference proteome</keyword>
<comment type="subcellular location">
    <subcellularLocation>
        <location evidence="1">Cell envelope</location>
    </subcellularLocation>
</comment>
<dbReference type="InterPro" id="IPR036249">
    <property type="entry name" value="Thioredoxin-like_sf"/>
</dbReference>
<dbReference type="InterPro" id="IPR013766">
    <property type="entry name" value="Thioredoxin_domain"/>
</dbReference>
<evidence type="ECO:0000313" key="8">
    <source>
        <dbReference type="Proteomes" id="UP000426027"/>
    </source>
</evidence>
<reference evidence="7 8" key="1">
    <citation type="submission" date="2019-11" db="EMBL/GenBank/DDBJ databases">
        <authorList>
            <person name="Im W.T."/>
        </authorList>
    </citation>
    <scope>NUCLEOTIDE SEQUENCE [LARGE SCALE GENOMIC DNA]</scope>
    <source>
        <strain evidence="7 8">SB-02</strain>
    </source>
</reference>
<dbReference type="AlphaFoldDB" id="A0A6I6GMM7"/>
<keyword evidence="4" id="KW-0676">Redox-active center</keyword>
<sequence>MKINQLFFVALLSCSLFSTALLAQPPRKGQTAPDIRLQNAQGDSVALSSLRGKVVLIDFWASWCGPCRISNKMAKPVYEQYKAKGFEILAISVDQNTAAWKRAIKQDQMTWLQVHDAAEGEDAVAYKWNIRQIPTTYLIDKNGKVAAVDPDWMEISKLLPKLLK</sequence>
<dbReference type="CDD" id="cd02966">
    <property type="entry name" value="TlpA_like_family"/>
    <property type="match status" value="1"/>
</dbReference>
<dbReference type="PROSITE" id="PS51352">
    <property type="entry name" value="THIOREDOXIN_2"/>
    <property type="match status" value="1"/>
</dbReference>
<dbReference type="Proteomes" id="UP000426027">
    <property type="component" value="Chromosome"/>
</dbReference>
<dbReference type="KEGG" id="fls:GLV81_08820"/>
<dbReference type="GO" id="GO:0017004">
    <property type="term" value="P:cytochrome complex assembly"/>
    <property type="evidence" value="ECO:0007669"/>
    <property type="project" value="UniProtKB-KW"/>
</dbReference>
<evidence type="ECO:0000256" key="5">
    <source>
        <dbReference type="SAM" id="SignalP"/>
    </source>
</evidence>
<protein>
    <submittedName>
        <fullName evidence="7">Redoxin domain-containing protein</fullName>
    </submittedName>
</protein>
<dbReference type="PANTHER" id="PTHR42852:SF6">
    <property type="entry name" value="THIOL:DISULFIDE INTERCHANGE PROTEIN DSBE"/>
    <property type="match status" value="1"/>
</dbReference>
<dbReference type="InterPro" id="IPR000866">
    <property type="entry name" value="AhpC/TSA"/>
</dbReference>
<evidence type="ECO:0000256" key="4">
    <source>
        <dbReference type="ARBA" id="ARBA00023284"/>
    </source>
</evidence>
<evidence type="ECO:0000256" key="2">
    <source>
        <dbReference type="ARBA" id="ARBA00022748"/>
    </source>
</evidence>
<dbReference type="EMBL" id="CP046566">
    <property type="protein sequence ID" value="QGW28182.1"/>
    <property type="molecule type" value="Genomic_DNA"/>
</dbReference>
<name>A0A6I6GMM7_9BACT</name>
<dbReference type="PANTHER" id="PTHR42852">
    <property type="entry name" value="THIOL:DISULFIDE INTERCHANGE PROTEIN DSBE"/>
    <property type="match status" value="1"/>
</dbReference>
<dbReference type="GO" id="GO:0016491">
    <property type="term" value="F:oxidoreductase activity"/>
    <property type="evidence" value="ECO:0007669"/>
    <property type="project" value="InterPro"/>
</dbReference>
<evidence type="ECO:0000256" key="3">
    <source>
        <dbReference type="ARBA" id="ARBA00023157"/>
    </source>
</evidence>
<dbReference type="GO" id="GO:0030313">
    <property type="term" value="C:cell envelope"/>
    <property type="evidence" value="ECO:0007669"/>
    <property type="project" value="UniProtKB-SubCell"/>
</dbReference>
<evidence type="ECO:0000256" key="1">
    <source>
        <dbReference type="ARBA" id="ARBA00004196"/>
    </source>
</evidence>
<dbReference type="InterPro" id="IPR050553">
    <property type="entry name" value="Thioredoxin_ResA/DsbE_sf"/>
</dbReference>
<feature type="chain" id="PRO_5026327418" evidence="5">
    <location>
        <begin position="24"/>
        <end position="164"/>
    </location>
</feature>
<dbReference type="Pfam" id="PF00578">
    <property type="entry name" value="AhpC-TSA"/>
    <property type="match status" value="1"/>
</dbReference>
<keyword evidence="2" id="KW-0201">Cytochrome c-type biogenesis</keyword>
<evidence type="ECO:0000259" key="6">
    <source>
        <dbReference type="PROSITE" id="PS51352"/>
    </source>
</evidence>
<dbReference type="RefSeq" id="WP_157478541.1">
    <property type="nucleotide sequence ID" value="NZ_CP046566.1"/>
</dbReference>
<dbReference type="GO" id="GO:0016209">
    <property type="term" value="F:antioxidant activity"/>
    <property type="evidence" value="ECO:0007669"/>
    <property type="project" value="InterPro"/>
</dbReference>
<organism evidence="7 8">
    <name type="scientific">Phnomibacter ginsenosidimutans</name>
    <dbReference type="NCBI Taxonomy" id="2676868"/>
    <lineage>
        <taxon>Bacteria</taxon>
        <taxon>Pseudomonadati</taxon>
        <taxon>Bacteroidota</taxon>
        <taxon>Chitinophagia</taxon>
        <taxon>Chitinophagales</taxon>
        <taxon>Chitinophagaceae</taxon>
        <taxon>Phnomibacter</taxon>
    </lineage>
</organism>
<keyword evidence="3" id="KW-1015">Disulfide bond</keyword>
<evidence type="ECO:0000313" key="7">
    <source>
        <dbReference type="EMBL" id="QGW28182.1"/>
    </source>
</evidence>
<accession>A0A6I6GMM7</accession>
<proteinExistence type="predicted"/>
<dbReference type="SUPFAM" id="SSF52833">
    <property type="entry name" value="Thioredoxin-like"/>
    <property type="match status" value="1"/>
</dbReference>
<dbReference type="Gene3D" id="3.40.30.10">
    <property type="entry name" value="Glutaredoxin"/>
    <property type="match status" value="1"/>
</dbReference>
<feature type="domain" description="Thioredoxin" evidence="6">
    <location>
        <begin position="26"/>
        <end position="164"/>
    </location>
</feature>